<reference evidence="2 3" key="2">
    <citation type="journal article" date="2021" name="Int. J. Syst. Evol. Microbiol.">
        <title>Roseibium litorale sp. nov., isolated from a tidal flat sediment and proposal for the reclassification of Labrenzia polysiphoniae as Roseibium polysiphoniae comb. nov.</title>
        <authorList>
            <person name="Liu Y."/>
            <person name="Pei T."/>
            <person name="Du J."/>
            <person name="Chao M."/>
            <person name="Deng M.R."/>
            <person name="Zhu H."/>
        </authorList>
    </citation>
    <scope>NUCLEOTIDE SEQUENCE [LARGE SCALE GENOMIC DNA]</scope>
    <source>
        <strain evidence="2 3">4C16A</strain>
    </source>
</reference>
<keyword evidence="1" id="KW-1133">Transmembrane helix</keyword>
<proteinExistence type="predicted"/>
<organism evidence="2 3">
    <name type="scientific">Roseibium litorale</name>
    <dbReference type="NCBI Taxonomy" id="2803841"/>
    <lineage>
        <taxon>Bacteria</taxon>
        <taxon>Pseudomonadati</taxon>
        <taxon>Pseudomonadota</taxon>
        <taxon>Alphaproteobacteria</taxon>
        <taxon>Hyphomicrobiales</taxon>
        <taxon>Stappiaceae</taxon>
        <taxon>Roseibium</taxon>
    </lineage>
</organism>
<evidence type="ECO:0000313" key="3">
    <source>
        <dbReference type="Proteomes" id="UP000632063"/>
    </source>
</evidence>
<protein>
    <recommendedName>
        <fullName evidence="4">Holin of 3TMs, for gene-transfer release</fullName>
    </recommendedName>
</protein>
<comment type="caution">
    <text evidence="2">The sequence shown here is derived from an EMBL/GenBank/DDBJ whole genome shotgun (WGS) entry which is preliminary data.</text>
</comment>
<keyword evidence="3" id="KW-1185">Reference proteome</keyword>
<keyword evidence="1" id="KW-0812">Transmembrane</keyword>
<sequence length="131" mass="14738">MSFLLSLLVKMLTGGTVDKVLDYMQRKALVASGDARARFEVQRELVKAAVDETRIMADLNKAKLGNAFFWFLISLFVVPLAIWWTAVIADSLFLFSWNVAALPEPLNEWAGDMVRWLFYTGTAAAMFKAVK</sequence>
<name>A0ABR9CH29_9HYPH</name>
<reference evidence="3" key="1">
    <citation type="submission" date="2020-09" db="EMBL/GenBank/DDBJ databases">
        <title>The genome sequence of strain Labrenzia suaedae 4C16A.</title>
        <authorList>
            <person name="Liu Y."/>
        </authorList>
    </citation>
    <scope>NUCLEOTIDE SEQUENCE [LARGE SCALE GENOMIC DNA]</scope>
    <source>
        <strain evidence="3">4C16A</strain>
    </source>
</reference>
<keyword evidence="1" id="KW-0472">Membrane</keyword>
<evidence type="ECO:0008006" key="4">
    <source>
        <dbReference type="Google" id="ProtNLM"/>
    </source>
</evidence>
<evidence type="ECO:0000313" key="2">
    <source>
        <dbReference type="EMBL" id="MBD8890165.1"/>
    </source>
</evidence>
<accession>A0ABR9CH29</accession>
<feature type="transmembrane region" description="Helical" evidence="1">
    <location>
        <begin position="68"/>
        <end position="93"/>
    </location>
</feature>
<evidence type="ECO:0000256" key="1">
    <source>
        <dbReference type="SAM" id="Phobius"/>
    </source>
</evidence>
<dbReference type="RefSeq" id="WP_192145664.1">
    <property type="nucleotide sequence ID" value="NZ_JACYXI010000001.1"/>
</dbReference>
<gene>
    <name evidence="2" type="ORF">IG616_01275</name>
</gene>
<dbReference type="EMBL" id="JACYXI010000001">
    <property type="protein sequence ID" value="MBD8890165.1"/>
    <property type="molecule type" value="Genomic_DNA"/>
</dbReference>
<dbReference type="Proteomes" id="UP000632063">
    <property type="component" value="Unassembled WGS sequence"/>
</dbReference>